<proteinExistence type="inferred from homology"/>
<keyword evidence="5 8" id="KW-0472">Membrane</keyword>
<evidence type="ECO:0000256" key="5">
    <source>
        <dbReference type="ARBA" id="ARBA00023136"/>
    </source>
</evidence>
<feature type="transmembrane region" description="Helical" evidence="8">
    <location>
        <begin position="127"/>
        <end position="148"/>
    </location>
</feature>
<reference evidence="11" key="1">
    <citation type="submission" date="2017-12" db="EMBL/GenBank/DDBJ databases">
        <title>FDA dAtabase for Regulatory Grade micrObial Sequences (FDA-ARGOS): Supporting development and validation of Infectious Disease Dx tests.</title>
        <authorList>
            <person name="Hoffmann M."/>
            <person name="Allard M."/>
            <person name="Evans P."/>
            <person name="Brown E."/>
            <person name="Tallon L."/>
            <person name="Sadzewicz L."/>
            <person name="Sengamalay N."/>
            <person name="Ott S."/>
            <person name="Godinez A."/>
            <person name="Nagaraj S."/>
            <person name="Vavikolanu K."/>
            <person name="Aluvathingal J."/>
            <person name="Nadendla S."/>
            <person name="Sichtig H."/>
        </authorList>
    </citation>
    <scope>NUCLEOTIDE SEQUENCE [LARGE SCALE GENOMIC DNA]</scope>
    <source>
        <strain evidence="11">FDAARGOS_249</strain>
    </source>
</reference>
<dbReference type="GO" id="GO:0015078">
    <property type="term" value="F:proton transmembrane transporter activity"/>
    <property type="evidence" value="ECO:0007669"/>
    <property type="project" value="InterPro"/>
</dbReference>
<comment type="similarity">
    <text evidence="2">Belongs to the ATPase C chain family.</text>
</comment>
<evidence type="ECO:0000256" key="7">
    <source>
        <dbReference type="ARBA" id="ARBA00032887"/>
    </source>
</evidence>
<dbReference type="GO" id="GO:0015986">
    <property type="term" value="P:proton motive force-driven ATP synthesis"/>
    <property type="evidence" value="ECO:0007669"/>
    <property type="project" value="InterPro"/>
</dbReference>
<evidence type="ECO:0000256" key="4">
    <source>
        <dbReference type="ARBA" id="ARBA00022989"/>
    </source>
</evidence>
<dbReference type="CDD" id="cd18120">
    <property type="entry name" value="ATP-synt_Vo_Ao_c"/>
    <property type="match status" value="1"/>
</dbReference>
<dbReference type="Gene3D" id="1.20.120.610">
    <property type="entry name" value="lithium bound rotor ring of v- atpase"/>
    <property type="match status" value="1"/>
</dbReference>
<evidence type="ECO:0000256" key="3">
    <source>
        <dbReference type="ARBA" id="ARBA00022692"/>
    </source>
</evidence>
<dbReference type="EMBL" id="NBTM02000001">
    <property type="protein sequence ID" value="PNL92145.1"/>
    <property type="molecule type" value="Genomic_DNA"/>
</dbReference>
<evidence type="ECO:0000313" key="11">
    <source>
        <dbReference type="Proteomes" id="UP000192813"/>
    </source>
</evidence>
<feature type="transmembrane region" description="Helical" evidence="8">
    <location>
        <begin position="40"/>
        <end position="59"/>
    </location>
</feature>
<dbReference type="Proteomes" id="UP000192813">
    <property type="component" value="Unassembled WGS sequence"/>
</dbReference>
<evidence type="ECO:0000259" key="9">
    <source>
        <dbReference type="Pfam" id="PF00137"/>
    </source>
</evidence>
<dbReference type="GO" id="GO:0045259">
    <property type="term" value="C:proton-transporting ATP synthase complex"/>
    <property type="evidence" value="ECO:0007669"/>
    <property type="project" value="InterPro"/>
</dbReference>
<sequence>MTTELLIKLTMVATFVLGFVLPFGYFYTGKKTKNRYKKSLTTNLIFVVAGILIAIVLAYNPEVALASTGAAAETAGDAAGLATGLGYIAAALSTGLSCVGGGIAVASAASAALGAISEDGSIFGRSLIFVGLAEGVALYGLIISFMILGQL</sequence>
<organism evidence="10 11">
    <name type="scientific">Aerococcus viridans</name>
    <dbReference type="NCBI Taxonomy" id="1377"/>
    <lineage>
        <taxon>Bacteria</taxon>
        <taxon>Bacillati</taxon>
        <taxon>Bacillota</taxon>
        <taxon>Bacilli</taxon>
        <taxon>Lactobacillales</taxon>
        <taxon>Aerococcaceae</taxon>
        <taxon>Aerococcus</taxon>
    </lineage>
</organism>
<protein>
    <recommendedName>
        <fullName evidence="6">ATP synthase F(0) sector subunit c</fullName>
    </recommendedName>
    <alternativeName>
        <fullName evidence="7">F-type ATPase subunit c</fullName>
    </alternativeName>
</protein>
<evidence type="ECO:0000256" key="8">
    <source>
        <dbReference type="SAM" id="Phobius"/>
    </source>
</evidence>
<dbReference type="InterPro" id="IPR002379">
    <property type="entry name" value="ATPase_proteolipid_c-like_dom"/>
</dbReference>
<name>A0A2J9PP82_9LACT</name>
<feature type="transmembrane region" description="Helical" evidence="8">
    <location>
        <begin position="6"/>
        <end position="28"/>
    </location>
</feature>
<evidence type="ECO:0000256" key="1">
    <source>
        <dbReference type="ARBA" id="ARBA00004141"/>
    </source>
</evidence>
<accession>A0A2J9PP82</accession>
<keyword evidence="3 8" id="KW-0812">Transmembrane</keyword>
<dbReference type="SUPFAM" id="SSF81333">
    <property type="entry name" value="F1F0 ATP synthase subunit C"/>
    <property type="match status" value="1"/>
</dbReference>
<evidence type="ECO:0000256" key="6">
    <source>
        <dbReference type="ARBA" id="ARBA00032200"/>
    </source>
</evidence>
<evidence type="ECO:0000313" key="10">
    <source>
        <dbReference type="EMBL" id="PNL92145.1"/>
    </source>
</evidence>
<dbReference type="GO" id="GO:0033177">
    <property type="term" value="C:proton-transporting two-sector ATPase complex, proton-transporting domain"/>
    <property type="evidence" value="ECO:0007669"/>
    <property type="project" value="InterPro"/>
</dbReference>
<feature type="domain" description="V-ATPase proteolipid subunit C-like" evidence="9">
    <location>
        <begin position="88"/>
        <end position="147"/>
    </location>
</feature>
<feature type="transmembrane region" description="Helical" evidence="8">
    <location>
        <begin position="87"/>
        <end position="115"/>
    </location>
</feature>
<dbReference type="Pfam" id="PF00137">
    <property type="entry name" value="ATP-synt_C"/>
    <property type="match status" value="1"/>
</dbReference>
<dbReference type="AlphaFoldDB" id="A0A2J9PP82"/>
<gene>
    <name evidence="10" type="ORF">A6J77_007835</name>
</gene>
<comment type="subcellular location">
    <subcellularLocation>
        <location evidence="1">Membrane</location>
        <topology evidence="1">Multi-pass membrane protein</topology>
    </subcellularLocation>
</comment>
<dbReference type="InterPro" id="IPR035921">
    <property type="entry name" value="F/V-ATP_Csub_sf"/>
</dbReference>
<dbReference type="InterPro" id="IPR000454">
    <property type="entry name" value="ATP_synth_F0_csu"/>
</dbReference>
<dbReference type="RefSeq" id="WP_083069702.1">
    <property type="nucleotide sequence ID" value="NZ_JALXKY010000002.1"/>
</dbReference>
<comment type="caution">
    <text evidence="10">The sequence shown here is derived from an EMBL/GenBank/DDBJ whole genome shotgun (WGS) entry which is preliminary data.</text>
</comment>
<keyword evidence="4 8" id="KW-1133">Transmembrane helix</keyword>
<dbReference type="PRINTS" id="PR00124">
    <property type="entry name" value="ATPASEC"/>
</dbReference>
<evidence type="ECO:0000256" key="2">
    <source>
        <dbReference type="ARBA" id="ARBA00006704"/>
    </source>
</evidence>